<accession>A0AAE1LU92</accession>
<comment type="caution">
    <text evidence="1">The sequence shown here is derived from an EMBL/GenBank/DDBJ whole genome shotgun (WGS) entry which is preliminary data.</text>
</comment>
<name>A0AAE1LU92_9NEOP</name>
<protein>
    <submittedName>
        <fullName evidence="1">Ethylene-responsive transcription factor ERF112</fullName>
    </submittedName>
</protein>
<dbReference type="AlphaFoldDB" id="A0AAE1LU92"/>
<evidence type="ECO:0000313" key="1">
    <source>
        <dbReference type="EMBL" id="KAK3931955.1"/>
    </source>
</evidence>
<dbReference type="Proteomes" id="UP001219518">
    <property type="component" value="Unassembled WGS sequence"/>
</dbReference>
<organism evidence="1 2">
    <name type="scientific">Frankliniella fusca</name>
    <dbReference type="NCBI Taxonomy" id="407009"/>
    <lineage>
        <taxon>Eukaryota</taxon>
        <taxon>Metazoa</taxon>
        <taxon>Ecdysozoa</taxon>
        <taxon>Arthropoda</taxon>
        <taxon>Hexapoda</taxon>
        <taxon>Insecta</taxon>
        <taxon>Pterygota</taxon>
        <taxon>Neoptera</taxon>
        <taxon>Paraneoptera</taxon>
        <taxon>Thysanoptera</taxon>
        <taxon>Terebrantia</taxon>
        <taxon>Thripoidea</taxon>
        <taxon>Thripidae</taxon>
        <taxon>Frankliniella</taxon>
    </lineage>
</organism>
<keyword evidence="2" id="KW-1185">Reference proteome</keyword>
<reference evidence="1" key="2">
    <citation type="journal article" date="2023" name="BMC Genomics">
        <title>Pest status, molecular evolution, and epigenetic factors derived from the genome assembly of Frankliniella fusca, a thysanopteran phytovirus vector.</title>
        <authorList>
            <person name="Catto M.A."/>
            <person name="Labadie P.E."/>
            <person name="Jacobson A.L."/>
            <person name="Kennedy G.G."/>
            <person name="Srinivasan R."/>
            <person name="Hunt B.G."/>
        </authorList>
    </citation>
    <scope>NUCLEOTIDE SEQUENCE</scope>
    <source>
        <strain evidence="1">PL_HMW_Pooled</strain>
    </source>
</reference>
<dbReference type="EMBL" id="JAHWGI010001433">
    <property type="protein sequence ID" value="KAK3931955.1"/>
    <property type="molecule type" value="Genomic_DNA"/>
</dbReference>
<gene>
    <name evidence="1" type="ORF">KUF71_001328</name>
</gene>
<evidence type="ECO:0000313" key="2">
    <source>
        <dbReference type="Proteomes" id="UP001219518"/>
    </source>
</evidence>
<proteinExistence type="predicted"/>
<reference evidence="1" key="1">
    <citation type="submission" date="2021-07" db="EMBL/GenBank/DDBJ databases">
        <authorList>
            <person name="Catto M.A."/>
            <person name="Jacobson A."/>
            <person name="Kennedy G."/>
            <person name="Labadie P."/>
            <person name="Hunt B.G."/>
            <person name="Srinivasan R."/>
        </authorList>
    </citation>
    <scope>NUCLEOTIDE SEQUENCE</scope>
    <source>
        <strain evidence="1">PL_HMW_Pooled</strain>
        <tissue evidence="1">Head</tissue>
    </source>
</reference>
<sequence length="81" mass="9264">MQFNGGNLFCKVEFCEMETSLMHSCCEPISTEPMRVRKHQQNTVKQYCSLLSVSNILDFMSGLANLPVYHTMGERLVIAKF</sequence>